<sequence length="170" mass="18321">MLLKASVLSKQPGTAEWPGTGRHTPGWRAPLLGSSLKSDPAPTQGPFITNTGVDSGCSNHRSWLSSWVLGCGAKICVRQSDPRAGDVSTFFRQSYIQRLPNPGKRSRLEPGFWWASQGMALPGPHQPGGQNREVTDPTLCGWDVRGMCCAIVIVEACAALCSPVFLNIIF</sequence>
<accession>A0ABQ9WJM5</accession>
<evidence type="ECO:0000313" key="3">
    <source>
        <dbReference type="Proteomes" id="UP001266305"/>
    </source>
</evidence>
<name>A0ABQ9WJM5_SAGOE</name>
<organism evidence="2 3">
    <name type="scientific">Saguinus oedipus</name>
    <name type="common">Cotton-top tamarin</name>
    <name type="synonym">Oedipomidas oedipus</name>
    <dbReference type="NCBI Taxonomy" id="9490"/>
    <lineage>
        <taxon>Eukaryota</taxon>
        <taxon>Metazoa</taxon>
        <taxon>Chordata</taxon>
        <taxon>Craniata</taxon>
        <taxon>Vertebrata</taxon>
        <taxon>Euteleostomi</taxon>
        <taxon>Mammalia</taxon>
        <taxon>Eutheria</taxon>
        <taxon>Euarchontoglires</taxon>
        <taxon>Primates</taxon>
        <taxon>Haplorrhini</taxon>
        <taxon>Platyrrhini</taxon>
        <taxon>Cebidae</taxon>
        <taxon>Callitrichinae</taxon>
        <taxon>Saguinus</taxon>
    </lineage>
</organism>
<dbReference type="EMBL" id="JASSZA010000001">
    <property type="protein sequence ID" value="KAK2121858.1"/>
    <property type="molecule type" value="Genomic_DNA"/>
</dbReference>
<protein>
    <submittedName>
        <fullName evidence="2">Uncharacterized protein</fullName>
    </submittedName>
</protein>
<evidence type="ECO:0000256" key="1">
    <source>
        <dbReference type="SAM" id="MobiDB-lite"/>
    </source>
</evidence>
<evidence type="ECO:0000313" key="2">
    <source>
        <dbReference type="EMBL" id="KAK2121858.1"/>
    </source>
</evidence>
<dbReference type="Proteomes" id="UP001266305">
    <property type="component" value="Unassembled WGS sequence"/>
</dbReference>
<keyword evidence="3" id="KW-1185">Reference proteome</keyword>
<proteinExistence type="predicted"/>
<reference evidence="2 3" key="1">
    <citation type="submission" date="2023-05" db="EMBL/GenBank/DDBJ databases">
        <title>B98-5 Cell Line De Novo Hybrid Assembly: An Optical Mapping Approach.</title>
        <authorList>
            <person name="Kananen K."/>
            <person name="Auerbach J.A."/>
            <person name="Kautto E."/>
            <person name="Blachly J.S."/>
        </authorList>
    </citation>
    <scope>NUCLEOTIDE SEQUENCE [LARGE SCALE GENOMIC DNA]</scope>
    <source>
        <strain evidence="2">B95-8</strain>
        <tissue evidence="2">Cell line</tissue>
    </source>
</reference>
<comment type="caution">
    <text evidence="2">The sequence shown here is derived from an EMBL/GenBank/DDBJ whole genome shotgun (WGS) entry which is preliminary data.</text>
</comment>
<feature type="region of interest" description="Disordered" evidence="1">
    <location>
        <begin position="1"/>
        <end position="41"/>
    </location>
</feature>
<gene>
    <name evidence="2" type="ORF">P7K49_003244</name>
</gene>